<evidence type="ECO:0000313" key="1">
    <source>
        <dbReference type="EMBL" id="DAF42830.1"/>
    </source>
</evidence>
<reference evidence="1" key="1">
    <citation type="journal article" date="2021" name="Proc. Natl. Acad. Sci. U.S.A.">
        <title>A Catalog of Tens of Thousands of Viruses from Human Metagenomes Reveals Hidden Associations with Chronic Diseases.</title>
        <authorList>
            <person name="Tisza M.J."/>
            <person name="Buck C.B."/>
        </authorList>
    </citation>
    <scope>NUCLEOTIDE SEQUENCE</scope>
    <source>
        <strain evidence="1">CtHip2</strain>
    </source>
</reference>
<dbReference type="EMBL" id="BK032497">
    <property type="protein sequence ID" value="DAF42830.1"/>
    <property type="molecule type" value="Genomic_DNA"/>
</dbReference>
<organism evidence="1">
    <name type="scientific">Siphoviridae sp. ctHip2</name>
    <dbReference type="NCBI Taxonomy" id="2827830"/>
    <lineage>
        <taxon>Viruses</taxon>
        <taxon>Duplodnaviria</taxon>
        <taxon>Heunggongvirae</taxon>
        <taxon>Uroviricota</taxon>
        <taxon>Caudoviricetes</taxon>
    </lineage>
</organism>
<name>A0A8S5RVN0_9CAUD</name>
<sequence>MAKYHITPRGEVKKCNAKVHCRYGDYNPHFDDPVTAQLFADNCFDRLKFDSTIRTLDTSGFDLRMKNKNSLPSRVKDITGVKQRGFDYECYMSSCYAESLGLRNVLVQDKNGSWHAINQNGAIPDIDEERIKSLIDNAKQSLENAYDVANETNSEKFCRAIYYSDDSDSLFIQTGAPELLDAAVVENGETQLLEIKKTHSSGAQTFERTLGIGHDSSFELRDEDYDTLHPEILEQVEKFRNDNSTNQYNLKVSNFVATEQFVRDYQRSGSSEFVCTDKRGRAISIDMTRPPEIVAKELVNNGFVTTLKIRTNLNTRKLDSNAIYRLRENKENLYTGDYVKAPGGHRAIPFENFDKSKMTKVRGKVRIGEYMLPVKWEDKDSFTGPITLDRMEYFAPVMGGDIKKVRDEEY</sequence>
<protein>
    <submittedName>
        <fullName evidence="1">Uncharacterized protein</fullName>
    </submittedName>
</protein>
<proteinExistence type="predicted"/>
<accession>A0A8S5RVN0</accession>